<dbReference type="Pfam" id="PF14748">
    <property type="entry name" value="P5CR_dimer"/>
    <property type="match status" value="1"/>
</dbReference>
<dbReference type="InterPro" id="IPR029036">
    <property type="entry name" value="P5CR_dimer"/>
</dbReference>
<organism evidence="9 10">
    <name type="scientific">Brachybacterium epidermidis</name>
    <dbReference type="NCBI Taxonomy" id="2781983"/>
    <lineage>
        <taxon>Bacteria</taxon>
        <taxon>Bacillati</taxon>
        <taxon>Actinomycetota</taxon>
        <taxon>Actinomycetes</taxon>
        <taxon>Micrococcales</taxon>
        <taxon>Dermabacteraceae</taxon>
        <taxon>Brachybacterium</taxon>
    </lineage>
</organism>
<keyword evidence="4" id="KW-0963">Cytoplasm</keyword>
<feature type="compositionally biased region" description="Low complexity" evidence="6">
    <location>
        <begin position="1"/>
        <end position="34"/>
    </location>
</feature>
<keyword evidence="4" id="KW-0028">Amino-acid biosynthesis</keyword>
<dbReference type="SUPFAM" id="SSF51735">
    <property type="entry name" value="NAD(P)-binding Rossmann-fold domains"/>
    <property type="match status" value="1"/>
</dbReference>
<dbReference type="PIRSF" id="PIRSF000193">
    <property type="entry name" value="Pyrrol-5-carb_rd"/>
    <property type="match status" value="1"/>
</dbReference>
<reference evidence="9 10" key="1">
    <citation type="submission" date="2020-10" db="EMBL/GenBank/DDBJ databases">
        <title>Draft genome and description of Brachybacterium epidermidis sp nov.</title>
        <authorList>
            <person name="Boxberger M."/>
            <person name="La Scola B."/>
        </authorList>
    </citation>
    <scope>NUCLEOTIDE SEQUENCE [LARGE SCALE GENOMIC DNA]</scope>
    <source>
        <strain evidence="9 10">Marseille-Q2903</strain>
    </source>
</reference>
<evidence type="ECO:0000313" key="10">
    <source>
        <dbReference type="Proteomes" id="UP000644727"/>
    </source>
</evidence>
<dbReference type="Pfam" id="PF03807">
    <property type="entry name" value="F420_oxidored"/>
    <property type="match status" value="1"/>
</dbReference>
<dbReference type="PANTHER" id="PTHR11645:SF0">
    <property type="entry name" value="PYRROLINE-5-CARBOXYLATE REDUCTASE 3"/>
    <property type="match status" value="1"/>
</dbReference>
<dbReference type="InterPro" id="IPR008927">
    <property type="entry name" value="6-PGluconate_DH-like_C_sf"/>
</dbReference>
<feature type="region of interest" description="Disordered" evidence="6">
    <location>
        <begin position="1"/>
        <end position="42"/>
    </location>
</feature>
<comment type="function">
    <text evidence="4">Catalyzes the reduction of 1-pyrroline-5-carboxylate (PCA) to L-proline.</text>
</comment>
<evidence type="ECO:0000259" key="8">
    <source>
        <dbReference type="Pfam" id="PF14748"/>
    </source>
</evidence>
<evidence type="ECO:0000256" key="6">
    <source>
        <dbReference type="SAM" id="MobiDB-lite"/>
    </source>
</evidence>
<accession>A0ABR9VWT9</accession>
<feature type="domain" description="Pyrroline-5-carboxylate reductase catalytic N-terminal" evidence="7">
    <location>
        <begin position="50"/>
        <end position="144"/>
    </location>
</feature>
<dbReference type="EMBL" id="JADEYR010000001">
    <property type="protein sequence ID" value="MBE9402656.1"/>
    <property type="molecule type" value="Genomic_DNA"/>
</dbReference>
<dbReference type="InterPro" id="IPR036291">
    <property type="entry name" value="NAD(P)-bd_dom_sf"/>
</dbReference>
<evidence type="ECO:0000313" key="9">
    <source>
        <dbReference type="EMBL" id="MBE9402656.1"/>
    </source>
</evidence>
<dbReference type="RefSeq" id="WP_193864377.1">
    <property type="nucleotide sequence ID" value="NZ_JADEYR010000001.1"/>
</dbReference>
<dbReference type="HAMAP" id="MF_01925">
    <property type="entry name" value="P5C_reductase"/>
    <property type="match status" value="1"/>
</dbReference>
<dbReference type="SUPFAM" id="SSF48179">
    <property type="entry name" value="6-phosphogluconate dehydrogenase C-terminal domain-like"/>
    <property type="match status" value="1"/>
</dbReference>
<comment type="pathway">
    <text evidence="4">Amino-acid biosynthesis; L-proline biosynthesis; L-proline from L-glutamate 5-semialdehyde: step 1/1.</text>
</comment>
<evidence type="ECO:0000259" key="7">
    <source>
        <dbReference type="Pfam" id="PF03807"/>
    </source>
</evidence>
<gene>
    <name evidence="4 9" type="primary">proC</name>
    <name evidence="9" type="ORF">IOE58_00025</name>
</gene>
<keyword evidence="3 4" id="KW-0560">Oxidoreductase</keyword>
<dbReference type="GO" id="GO:0004735">
    <property type="term" value="F:pyrroline-5-carboxylate reductase activity"/>
    <property type="evidence" value="ECO:0007669"/>
    <property type="project" value="UniProtKB-EC"/>
</dbReference>
<proteinExistence type="inferred from homology"/>
<keyword evidence="4" id="KW-0641">Proline biosynthesis</keyword>
<evidence type="ECO:0000256" key="4">
    <source>
        <dbReference type="HAMAP-Rule" id="MF_01925"/>
    </source>
</evidence>
<keyword evidence="10" id="KW-1185">Reference proteome</keyword>
<evidence type="ECO:0000256" key="5">
    <source>
        <dbReference type="NCBIfam" id="TIGR00112"/>
    </source>
</evidence>
<dbReference type="InterPro" id="IPR000304">
    <property type="entry name" value="Pyrroline-COOH_reductase"/>
</dbReference>
<evidence type="ECO:0000256" key="1">
    <source>
        <dbReference type="ARBA" id="ARBA00005525"/>
    </source>
</evidence>
<dbReference type="EC" id="1.5.1.2" evidence="4 5"/>
<dbReference type="Gene3D" id="3.40.50.720">
    <property type="entry name" value="NAD(P)-binding Rossmann-like Domain"/>
    <property type="match status" value="1"/>
</dbReference>
<evidence type="ECO:0000256" key="3">
    <source>
        <dbReference type="ARBA" id="ARBA00023002"/>
    </source>
</evidence>
<dbReference type="Gene3D" id="1.10.3730.10">
    <property type="entry name" value="ProC C-terminal domain-like"/>
    <property type="match status" value="1"/>
</dbReference>
<feature type="domain" description="Pyrroline-5-carboxylate reductase dimerisation" evidence="8">
    <location>
        <begin position="207"/>
        <end position="311"/>
    </location>
</feature>
<sequence length="314" mass="31906">MTDSTTPRTTAHPDAATADAAAGDAAAPVASSRADGAESEAPGHDLADLTIVVIGAGNMGGPVVQAFLASGADAGMVLISNSTPDSSARAAQELGATAVEDRSSALREADVVVLGVKPYQIVELTSEIAELIREDAIVISLAAGITLQAIEDVLPAGRPVVRAMPNTPISVGEGAVGLMRGSAVTESQHALVRALFARAGVVEDITEEQVHAFIGAAGSLSAFTFSLIEAMTDEAVRLGLKRDLADRLVQQTVRGAATMLMRTGQHPAVAKNGVSSPGGTTVEGLAVMERQGVRPGIAAAMQAAAERSRELTGE</sequence>
<comment type="subcellular location">
    <subcellularLocation>
        <location evidence="4">Cytoplasm</location>
    </subcellularLocation>
</comment>
<dbReference type="NCBIfam" id="TIGR00112">
    <property type="entry name" value="proC"/>
    <property type="match status" value="1"/>
</dbReference>
<name>A0ABR9VWT9_9MICO</name>
<comment type="catalytic activity">
    <reaction evidence="4">
        <text>L-proline + NAD(+) = (S)-1-pyrroline-5-carboxylate + NADH + 2 H(+)</text>
        <dbReference type="Rhea" id="RHEA:14105"/>
        <dbReference type="ChEBI" id="CHEBI:15378"/>
        <dbReference type="ChEBI" id="CHEBI:17388"/>
        <dbReference type="ChEBI" id="CHEBI:57540"/>
        <dbReference type="ChEBI" id="CHEBI:57945"/>
        <dbReference type="ChEBI" id="CHEBI:60039"/>
        <dbReference type="EC" id="1.5.1.2"/>
    </reaction>
</comment>
<dbReference type="PANTHER" id="PTHR11645">
    <property type="entry name" value="PYRROLINE-5-CARBOXYLATE REDUCTASE"/>
    <property type="match status" value="1"/>
</dbReference>
<comment type="similarity">
    <text evidence="1 4">Belongs to the pyrroline-5-carboxylate reductase family.</text>
</comment>
<evidence type="ECO:0000256" key="2">
    <source>
        <dbReference type="ARBA" id="ARBA00022857"/>
    </source>
</evidence>
<comment type="catalytic activity">
    <reaction evidence="4">
        <text>L-proline + NADP(+) = (S)-1-pyrroline-5-carboxylate + NADPH + 2 H(+)</text>
        <dbReference type="Rhea" id="RHEA:14109"/>
        <dbReference type="ChEBI" id="CHEBI:15378"/>
        <dbReference type="ChEBI" id="CHEBI:17388"/>
        <dbReference type="ChEBI" id="CHEBI:57783"/>
        <dbReference type="ChEBI" id="CHEBI:58349"/>
        <dbReference type="ChEBI" id="CHEBI:60039"/>
        <dbReference type="EC" id="1.5.1.2"/>
    </reaction>
</comment>
<dbReference type="Proteomes" id="UP000644727">
    <property type="component" value="Unassembled WGS sequence"/>
</dbReference>
<keyword evidence="2 4" id="KW-0521">NADP</keyword>
<comment type="caution">
    <text evidence="9">The sequence shown here is derived from an EMBL/GenBank/DDBJ whole genome shotgun (WGS) entry which is preliminary data.</text>
</comment>
<dbReference type="InterPro" id="IPR028939">
    <property type="entry name" value="P5C_Rdtase_cat_N"/>
</dbReference>
<protein>
    <recommendedName>
        <fullName evidence="4 5">Pyrroline-5-carboxylate reductase</fullName>
        <shortName evidence="4">P5C reductase</shortName>
        <shortName evidence="4">P5CR</shortName>
        <ecNumber evidence="4 5">1.5.1.2</ecNumber>
    </recommendedName>
    <alternativeName>
        <fullName evidence="4">PCA reductase</fullName>
    </alternativeName>
</protein>